<evidence type="ECO:0000256" key="1">
    <source>
        <dbReference type="SAM" id="MobiDB-lite"/>
    </source>
</evidence>
<feature type="compositionally biased region" description="Basic and acidic residues" evidence="1">
    <location>
        <begin position="20"/>
        <end position="38"/>
    </location>
</feature>
<evidence type="ECO:0000313" key="3">
    <source>
        <dbReference type="Proteomes" id="UP001153365"/>
    </source>
</evidence>
<organism evidence="2 3">
    <name type="scientific">Phakopsora pachyrhizi</name>
    <name type="common">Asian soybean rust disease fungus</name>
    <dbReference type="NCBI Taxonomy" id="170000"/>
    <lineage>
        <taxon>Eukaryota</taxon>
        <taxon>Fungi</taxon>
        <taxon>Dikarya</taxon>
        <taxon>Basidiomycota</taxon>
        <taxon>Pucciniomycotina</taxon>
        <taxon>Pucciniomycetes</taxon>
        <taxon>Pucciniales</taxon>
        <taxon>Phakopsoraceae</taxon>
        <taxon>Phakopsora</taxon>
    </lineage>
</organism>
<dbReference type="Proteomes" id="UP001153365">
    <property type="component" value="Unassembled WGS sequence"/>
</dbReference>
<dbReference type="EMBL" id="CALTRL010000343">
    <property type="protein sequence ID" value="CAH7667570.1"/>
    <property type="molecule type" value="Genomic_DNA"/>
</dbReference>
<dbReference type="AlphaFoldDB" id="A0AAV0AHC2"/>
<reference evidence="2" key="1">
    <citation type="submission" date="2022-06" db="EMBL/GenBank/DDBJ databases">
        <authorList>
            <consortium name="SYNGENTA / RWTH Aachen University"/>
        </authorList>
    </citation>
    <scope>NUCLEOTIDE SEQUENCE</scope>
</reference>
<keyword evidence="3" id="KW-1185">Reference proteome</keyword>
<feature type="region of interest" description="Disordered" evidence="1">
    <location>
        <begin position="96"/>
        <end position="118"/>
    </location>
</feature>
<comment type="caution">
    <text evidence="2">The sequence shown here is derived from an EMBL/GenBank/DDBJ whole genome shotgun (WGS) entry which is preliminary data.</text>
</comment>
<accession>A0AAV0AHC2</accession>
<name>A0AAV0AHC2_PHAPC</name>
<gene>
    <name evidence="2" type="ORF">PPACK8108_LOCUS1976</name>
</gene>
<feature type="region of interest" description="Disordered" evidence="1">
    <location>
        <begin position="1"/>
        <end position="50"/>
    </location>
</feature>
<proteinExistence type="predicted"/>
<protein>
    <submittedName>
        <fullName evidence="2">Uncharacterized protein</fullName>
    </submittedName>
</protein>
<evidence type="ECO:0000313" key="2">
    <source>
        <dbReference type="EMBL" id="CAH7667570.1"/>
    </source>
</evidence>
<sequence length="118" mass="13316">MEASTTGGIGSWEEQMPNLDHNEDGLLKRMANDHDHLQHITNSTPSFGQRYPKVVDQSLWDCWVQDLKTKEEKYLDGKVSGIVDELKIRGIGQMNLDIPNQTDSVSPIDISDDERPPP</sequence>